<name>A0A1X4XWR0_9BACT</name>
<accession>A0A1X4XWR0</accession>
<reference evidence="1 2" key="1">
    <citation type="journal article" date="2017" name="Front. Microbiol.">
        <title>Genome Sequence of Desulfurella amilsii Strain TR1 and Comparative Genomics of Desulfurellaceae Family.</title>
        <authorList>
            <person name="Florentino A.P."/>
            <person name="Stams A.J."/>
            <person name="Sanchez-Andrea I."/>
        </authorList>
    </citation>
    <scope>NUCLEOTIDE SEQUENCE [LARGE SCALE GENOMIC DNA]</scope>
    <source>
        <strain evidence="1 2">TR1</strain>
    </source>
</reference>
<dbReference type="RefSeq" id="WP_086034217.1">
    <property type="nucleotide sequence ID" value="NZ_MDSU01000018.1"/>
</dbReference>
<organism evidence="1 2">
    <name type="scientific">Desulfurella amilsii</name>
    <dbReference type="NCBI Taxonomy" id="1562698"/>
    <lineage>
        <taxon>Bacteria</taxon>
        <taxon>Pseudomonadati</taxon>
        <taxon>Campylobacterota</taxon>
        <taxon>Desulfurellia</taxon>
        <taxon>Desulfurellales</taxon>
        <taxon>Desulfurellaceae</taxon>
        <taxon>Desulfurella</taxon>
    </lineage>
</organism>
<comment type="caution">
    <text evidence="1">The sequence shown here is derived from an EMBL/GenBank/DDBJ whole genome shotgun (WGS) entry which is preliminary data.</text>
</comment>
<dbReference type="EMBL" id="MDSU01000018">
    <property type="protein sequence ID" value="OSS41965.1"/>
    <property type="molecule type" value="Genomic_DNA"/>
</dbReference>
<dbReference type="OrthoDB" id="9932343at2"/>
<protein>
    <recommendedName>
        <fullName evidence="3">DNA repair protein RecO</fullName>
    </recommendedName>
</protein>
<gene>
    <name evidence="1" type="ORF">DESAMIL20_1518</name>
</gene>
<evidence type="ECO:0000313" key="1">
    <source>
        <dbReference type="EMBL" id="OSS41965.1"/>
    </source>
</evidence>
<evidence type="ECO:0000313" key="2">
    <source>
        <dbReference type="Proteomes" id="UP000194141"/>
    </source>
</evidence>
<keyword evidence="2" id="KW-1185">Reference proteome</keyword>
<sequence>MVNENGIIVKKTNFQSINFVKIITPEGKIDAVIYGKKQISLLYIFNFELVEPNKKNLYIVRKFNLVEKFEQLNTKEKLVGAFFVIDVASQIDIDYNFIVKTVKSLEKDDVKVCIKNFVEKILVDNGVYRNHIDDINNLVLELEKYLGKKLKVGLNEVFTTAR</sequence>
<proteinExistence type="predicted"/>
<dbReference type="AlphaFoldDB" id="A0A1X4XWR0"/>
<dbReference type="Proteomes" id="UP000194141">
    <property type="component" value="Unassembled WGS sequence"/>
</dbReference>
<dbReference type="STRING" id="1562698.DESAMIL20_1518"/>
<evidence type="ECO:0008006" key="3">
    <source>
        <dbReference type="Google" id="ProtNLM"/>
    </source>
</evidence>